<accession>A0A6N7QF18</accession>
<feature type="region of interest" description="Disordered" evidence="1">
    <location>
        <begin position="34"/>
        <end position="54"/>
    </location>
</feature>
<dbReference type="EMBL" id="WJPN01000012">
    <property type="protein sequence ID" value="MRH01386.1"/>
    <property type="molecule type" value="Genomic_DNA"/>
</dbReference>
<name>A0A6N7QF18_9XANT</name>
<proteinExistence type="predicted"/>
<keyword evidence="4" id="KW-1185">Reference proteome</keyword>
<evidence type="ECO:0000313" key="4">
    <source>
        <dbReference type="Proteomes" id="UP000437931"/>
    </source>
</evidence>
<organism evidence="2 5">
    <name type="scientific">Xanthomonas sontii</name>
    <dbReference type="NCBI Taxonomy" id="2650745"/>
    <lineage>
        <taxon>Bacteria</taxon>
        <taxon>Pseudomonadati</taxon>
        <taxon>Pseudomonadota</taxon>
        <taxon>Gammaproteobacteria</taxon>
        <taxon>Lysobacterales</taxon>
        <taxon>Lysobacteraceae</taxon>
        <taxon>Xanthomonas</taxon>
    </lineage>
</organism>
<sequence>MPALAAKNRHRKSPALNLLELHINSIYRFQQNAANQEERKANNSDSIHQKKIKPAQKHHMAMLVILVDLANRIICNAGATRNDYPGNVGLANKNHGSASKKTRNYEKSCNLSLH</sequence>
<evidence type="ECO:0000313" key="2">
    <source>
        <dbReference type="EMBL" id="MRH01386.1"/>
    </source>
</evidence>
<dbReference type="EMBL" id="WJPM01000012">
    <property type="protein sequence ID" value="MRH75840.1"/>
    <property type="molecule type" value="Genomic_DNA"/>
</dbReference>
<reference evidence="3" key="2">
    <citation type="journal article" date="2020" name="Plant Dis.">
        <title>A Grain Rot of Rice in Iran Caused by a Xanthomonas Strain Closely Related to X. sacchari.</title>
        <authorList>
            <person name="Mirghasempour S.A."/>
            <person name="Huang S."/>
            <person name="Studholme D.J."/>
            <person name="Brady C.L."/>
        </authorList>
    </citation>
    <scope>NUCLEOTIDE SEQUENCE</scope>
    <source>
        <strain evidence="3">SAM114</strain>
    </source>
</reference>
<evidence type="ECO:0000256" key="1">
    <source>
        <dbReference type="SAM" id="MobiDB-lite"/>
    </source>
</evidence>
<dbReference type="Proteomes" id="UP000439314">
    <property type="component" value="Unassembled WGS sequence"/>
</dbReference>
<evidence type="ECO:0000313" key="5">
    <source>
        <dbReference type="Proteomes" id="UP000439314"/>
    </source>
</evidence>
<dbReference type="Proteomes" id="UP000437931">
    <property type="component" value="Unassembled WGS sequence"/>
</dbReference>
<gene>
    <name evidence="2" type="ORF">GIY21_13915</name>
    <name evidence="3" type="ORF">GIY22_14545</name>
</gene>
<feature type="region of interest" description="Disordered" evidence="1">
    <location>
        <begin position="90"/>
        <end position="114"/>
    </location>
</feature>
<dbReference type="AlphaFoldDB" id="A0A6N7QF18"/>
<reference evidence="4 5" key="1">
    <citation type="submission" date="2019-11" db="EMBL/GenBank/DDBJ databases">
        <title>First report of rice panicle blight caused by Xanthomonas sp. in Iran.</title>
        <authorList>
            <person name="Mirghasempour S.A."/>
            <person name="Huang S."/>
            <person name="Brady C.L."/>
            <person name="Studholme D.J."/>
        </authorList>
    </citation>
    <scope>NUCLEOTIDE SEQUENCE [LARGE SCALE GENOMIC DNA]</scope>
    <source>
        <strain evidence="2 5">ASD011</strain>
        <strain evidence="4">SAM114</strain>
    </source>
</reference>
<evidence type="ECO:0000313" key="3">
    <source>
        <dbReference type="EMBL" id="MRH75840.1"/>
    </source>
</evidence>
<protein>
    <submittedName>
        <fullName evidence="2">Uncharacterized protein</fullName>
    </submittedName>
</protein>
<comment type="caution">
    <text evidence="2">The sequence shown here is derived from an EMBL/GenBank/DDBJ whole genome shotgun (WGS) entry which is preliminary data.</text>
</comment>
<dbReference type="RefSeq" id="WP_153751884.1">
    <property type="nucleotide sequence ID" value="NZ_WJPM01000012.1"/>
</dbReference>